<dbReference type="RefSeq" id="WP_132245038.1">
    <property type="nucleotide sequence ID" value="NZ_SLWV01000011.1"/>
</dbReference>
<dbReference type="Proteomes" id="UP000294919">
    <property type="component" value="Unassembled WGS sequence"/>
</dbReference>
<accession>A0A4R2KL53</accession>
<dbReference type="InterPro" id="IPR050993">
    <property type="entry name" value="Isochorismatase_domain"/>
</dbReference>
<organism evidence="2 3">
    <name type="scientific">Marinisporobacter balticus</name>
    <dbReference type="NCBI Taxonomy" id="2018667"/>
    <lineage>
        <taxon>Bacteria</taxon>
        <taxon>Bacillati</taxon>
        <taxon>Bacillota</taxon>
        <taxon>Clostridia</taxon>
        <taxon>Peptostreptococcales</taxon>
        <taxon>Thermotaleaceae</taxon>
        <taxon>Marinisporobacter</taxon>
    </lineage>
</organism>
<gene>
    <name evidence="2" type="ORF">EV214_11123</name>
</gene>
<dbReference type="InterPro" id="IPR000868">
    <property type="entry name" value="Isochorismatase-like_dom"/>
</dbReference>
<reference evidence="2 3" key="1">
    <citation type="submission" date="2019-03" db="EMBL/GenBank/DDBJ databases">
        <title>Genomic Encyclopedia of Type Strains, Phase IV (KMG-IV): sequencing the most valuable type-strain genomes for metagenomic binning, comparative biology and taxonomic classification.</title>
        <authorList>
            <person name="Goeker M."/>
        </authorList>
    </citation>
    <scope>NUCLEOTIDE SEQUENCE [LARGE SCALE GENOMIC DNA]</scope>
    <source>
        <strain evidence="2 3">DSM 102940</strain>
    </source>
</reference>
<dbReference type="PANTHER" id="PTHR14119:SF3">
    <property type="entry name" value="ISOCHORISMATASE DOMAIN-CONTAINING PROTEIN 2"/>
    <property type="match status" value="1"/>
</dbReference>
<evidence type="ECO:0000313" key="3">
    <source>
        <dbReference type="Proteomes" id="UP000294919"/>
    </source>
</evidence>
<feature type="domain" description="Isochorismatase-like" evidence="1">
    <location>
        <begin position="9"/>
        <end position="157"/>
    </location>
</feature>
<dbReference type="SUPFAM" id="SSF52499">
    <property type="entry name" value="Isochorismatase-like hydrolases"/>
    <property type="match status" value="1"/>
</dbReference>
<dbReference type="EMBL" id="SLWV01000011">
    <property type="protein sequence ID" value="TCO74761.1"/>
    <property type="molecule type" value="Genomic_DNA"/>
</dbReference>
<protein>
    <submittedName>
        <fullName evidence="2">Nicotinamidase-related amidase</fullName>
    </submittedName>
</protein>
<sequence length="180" mass="20484">MRILKENTVAIIIDMQERLLPHMEKSNVLLDNLKILIKGLNALDIPILVSEQYTKGLGPTVNEITQVLEQYTPLEKMSFSCFDESMIQEKIDYMNKEWIIIAGIESHICVLQTVIDLIDSGYIPIIIEDCIASRKANDKQIAIGRMQKEGAIITTYESILFELCRHAKSDAFKTISKLIK</sequence>
<dbReference type="AlphaFoldDB" id="A0A4R2KL53"/>
<dbReference type="Pfam" id="PF00857">
    <property type="entry name" value="Isochorismatase"/>
    <property type="match status" value="1"/>
</dbReference>
<name>A0A4R2KL53_9FIRM</name>
<keyword evidence="3" id="KW-1185">Reference proteome</keyword>
<comment type="caution">
    <text evidence="2">The sequence shown here is derived from an EMBL/GenBank/DDBJ whole genome shotgun (WGS) entry which is preliminary data.</text>
</comment>
<evidence type="ECO:0000313" key="2">
    <source>
        <dbReference type="EMBL" id="TCO74761.1"/>
    </source>
</evidence>
<proteinExistence type="predicted"/>
<dbReference type="OrthoDB" id="9789777at2"/>
<dbReference type="PANTHER" id="PTHR14119">
    <property type="entry name" value="HYDROLASE"/>
    <property type="match status" value="1"/>
</dbReference>
<evidence type="ECO:0000259" key="1">
    <source>
        <dbReference type="Pfam" id="PF00857"/>
    </source>
</evidence>
<dbReference type="Gene3D" id="3.40.50.850">
    <property type="entry name" value="Isochorismatase-like"/>
    <property type="match status" value="1"/>
</dbReference>
<dbReference type="InterPro" id="IPR036380">
    <property type="entry name" value="Isochorismatase-like_sf"/>
</dbReference>